<keyword evidence="2 8" id="KW-0436">Ligase</keyword>
<evidence type="ECO:0000313" key="12">
    <source>
        <dbReference type="EMBL" id="VFP77811.1"/>
    </source>
</evidence>
<feature type="binding site" evidence="8">
    <location>
        <position position="560"/>
    </location>
    <ligand>
        <name>ATP</name>
        <dbReference type="ChEBI" id="CHEBI:30616"/>
    </ligand>
</feature>
<dbReference type="SUPFAM" id="SSF50677">
    <property type="entry name" value="ValRS/IleRS/LeuRS editing domain"/>
    <property type="match status" value="1"/>
</dbReference>
<sequence length="955" mass="112840">MDKNYNFNLIEKKIQKYWNTNQCINYNYNNIKNKNFCIMVPPPNITGYLHMGHAFQQTIMDVITRYQRMSGKNTLLQLGTDHAGIATQMVVERNLLIQEGKNKNAYSREEFINKVYTWKKKSELIMFNQIKRLGHLIDWNTIRFTLDSDFSKAINKVFIMLYKEGLIYRHKKLVYWDPKFKTVVSDLEVENRVSNNTMWYIKYFLTSECDNIDSFDKKSLTVATTRPETLLGDTALAVHSQDVRYKKYIGSHVIVPIVNRIIPVISDDSIDMTKGTGCMKVTPAHDFNDYEIGIRNKLPMIDIFSKSGKVLKKLNIFNYKGKYINIIDNFVPKNLRNLDRFIAREKILLLLNQLNLLKKSSTRIGTMPYGDRSEVILEPRLTNQWYLSTKFLSKEAIRSVEEKKIIFVPKQYKNMFLSWMNNIQDWCISRQLWWGHRIPIWYDKKDNVYVGKNEKSIRKKYSLDKKVLLIQDPDVLDTWFSSSLWTFAGLGWPKDKKKLEMFHPTDVLVCGFDIIFFWIARMIMLTVHIIKDKYGKPQIPFKKVYITGLIRDEHGRKMSKSYGNVLDPLDIIDGISLKKLIKKRTNNLIHSKKFDFIKKNTIKNFPQGISSHSIDALRYTFLSLASTSRNIHWDMNRLKGYQNFCNKLWNASRFVINNIKNNVFTKKIFSTVLLDKWIYSKFNNVIKKYHFFLKSFRFDHLSSLLYKFVWHTFCDQYLEMIKPILYNGSKYEKKLIKNTLFQILSSLILLMHPIIPFITIYIWNILDKLNTIFDASIILNPIPQYDISLNNRIVVKFISWFKKIISVLRFIRIDTKVKHTTLLKVYFKNVPLQKKIFLLEHNSLLKKIAYLDCLMEIELTDKLPPAIIRIIDDVEIFIILDAKLNINIEVNRLNKKIQSIEVKVNTTENLLVNKKFLKNAPTSFILKKRHLLLNLQNSLYKINNQKKILLQQILV</sequence>
<accession>A0A451CWT7</accession>
<keyword evidence="1 8" id="KW-0963">Cytoplasm</keyword>
<dbReference type="GO" id="GO:0005524">
    <property type="term" value="F:ATP binding"/>
    <property type="evidence" value="ECO:0007669"/>
    <property type="project" value="UniProtKB-UniRule"/>
</dbReference>
<dbReference type="InterPro" id="IPR013155">
    <property type="entry name" value="M/V/L/I-tRNA-synth_anticd-bd"/>
</dbReference>
<dbReference type="Gene3D" id="3.90.740.10">
    <property type="entry name" value="Valyl/Leucyl/Isoleucyl-tRNA synthetase, editing domain"/>
    <property type="match status" value="1"/>
</dbReference>
<dbReference type="Pfam" id="PF08264">
    <property type="entry name" value="Anticodon_1"/>
    <property type="match status" value="1"/>
</dbReference>
<comment type="subunit">
    <text evidence="8">Monomer.</text>
</comment>
<dbReference type="SUPFAM" id="SSF52374">
    <property type="entry name" value="Nucleotidylyl transferase"/>
    <property type="match status" value="1"/>
</dbReference>
<comment type="function">
    <text evidence="8">Catalyzes the attachment of valine to tRNA(Val). As ValRS can inadvertently accommodate and process structurally similar amino acids such as threonine, to avoid such errors, it has a 'posttransfer' editing activity that hydrolyzes mischarged Thr-tRNA(Val) in a tRNA-dependent manner.</text>
</comment>
<dbReference type="PRINTS" id="PR00986">
    <property type="entry name" value="TRNASYNTHVAL"/>
</dbReference>
<keyword evidence="9" id="KW-0812">Transmembrane</keyword>
<keyword evidence="9" id="KW-0472">Membrane</keyword>
<evidence type="ECO:0000256" key="4">
    <source>
        <dbReference type="ARBA" id="ARBA00022840"/>
    </source>
</evidence>
<evidence type="ECO:0000256" key="5">
    <source>
        <dbReference type="ARBA" id="ARBA00022917"/>
    </source>
</evidence>
<comment type="subcellular location">
    <subcellularLocation>
        <location evidence="8">Cytoplasm</location>
    </subcellularLocation>
</comment>
<keyword evidence="5 8" id="KW-0648">Protein biosynthesis</keyword>
<dbReference type="EC" id="6.1.1.9" evidence="8"/>
<name>A0A451CWT7_9GAMM</name>
<comment type="domain">
    <text evidence="8">The C-terminal coiled-coil domain is crucial for aminoacylation activity.</text>
</comment>
<evidence type="ECO:0000256" key="3">
    <source>
        <dbReference type="ARBA" id="ARBA00022741"/>
    </source>
</evidence>
<feature type="short sequence motif" description="'HIGH' region" evidence="8">
    <location>
        <begin position="43"/>
        <end position="53"/>
    </location>
</feature>
<dbReference type="RefSeq" id="WP_154060833.1">
    <property type="nucleotide sequence ID" value="NZ_LR217692.1"/>
</dbReference>
<dbReference type="FunFam" id="3.40.50.620:FF:000020">
    <property type="entry name" value="Valine--tRNA ligase, mitochondrial"/>
    <property type="match status" value="1"/>
</dbReference>
<dbReference type="SUPFAM" id="SSF46589">
    <property type="entry name" value="tRNA-binding arm"/>
    <property type="match status" value="1"/>
</dbReference>
<proteinExistence type="inferred from homology"/>
<dbReference type="OrthoDB" id="9810365at2"/>
<dbReference type="NCBIfam" id="NF004349">
    <property type="entry name" value="PRK05729.1"/>
    <property type="match status" value="1"/>
</dbReference>
<dbReference type="Proteomes" id="UP000294466">
    <property type="component" value="Chromosome"/>
</dbReference>
<evidence type="ECO:0000259" key="11">
    <source>
        <dbReference type="Pfam" id="PF08264"/>
    </source>
</evidence>
<organism evidence="12 13">
    <name type="scientific">Buchnera aphidicola</name>
    <name type="common">Cinara cf. splendens/pseudotsugae 3390</name>
    <dbReference type="NCBI Taxonomy" id="2518980"/>
    <lineage>
        <taxon>Bacteria</taxon>
        <taxon>Pseudomonadati</taxon>
        <taxon>Pseudomonadota</taxon>
        <taxon>Gammaproteobacteria</taxon>
        <taxon>Enterobacterales</taxon>
        <taxon>Erwiniaceae</taxon>
        <taxon>Buchnera</taxon>
    </lineage>
</organism>
<dbReference type="GO" id="GO:0004832">
    <property type="term" value="F:valine-tRNA ligase activity"/>
    <property type="evidence" value="ECO:0007669"/>
    <property type="project" value="UniProtKB-UniRule"/>
</dbReference>
<dbReference type="EMBL" id="LR217692">
    <property type="protein sequence ID" value="VFP77811.1"/>
    <property type="molecule type" value="Genomic_DNA"/>
</dbReference>
<dbReference type="InterPro" id="IPR002300">
    <property type="entry name" value="aa-tRNA-synth_Ia"/>
</dbReference>
<feature type="domain" description="Aminoacyl-tRNA synthetase class Ia" evidence="10">
    <location>
        <begin position="14"/>
        <end position="634"/>
    </location>
</feature>
<dbReference type="InterPro" id="IPR001412">
    <property type="entry name" value="aa-tRNA-synth_I_CS"/>
</dbReference>
<feature type="transmembrane region" description="Helical" evidence="9">
    <location>
        <begin position="740"/>
        <end position="763"/>
    </location>
</feature>
<dbReference type="PANTHER" id="PTHR11946">
    <property type="entry name" value="VALYL-TRNA SYNTHETASES"/>
    <property type="match status" value="1"/>
</dbReference>
<comment type="catalytic activity">
    <reaction evidence="7 8">
        <text>tRNA(Val) + L-valine + ATP = L-valyl-tRNA(Val) + AMP + diphosphate</text>
        <dbReference type="Rhea" id="RHEA:10704"/>
        <dbReference type="Rhea" id="RHEA-COMP:9672"/>
        <dbReference type="Rhea" id="RHEA-COMP:9708"/>
        <dbReference type="ChEBI" id="CHEBI:30616"/>
        <dbReference type="ChEBI" id="CHEBI:33019"/>
        <dbReference type="ChEBI" id="CHEBI:57762"/>
        <dbReference type="ChEBI" id="CHEBI:78442"/>
        <dbReference type="ChEBI" id="CHEBI:78537"/>
        <dbReference type="ChEBI" id="CHEBI:456215"/>
        <dbReference type="EC" id="6.1.1.9"/>
    </reaction>
</comment>
<dbReference type="InterPro" id="IPR033705">
    <property type="entry name" value="Anticodon_Ia_Val"/>
</dbReference>
<gene>
    <name evidence="8 12" type="primary">valS</name>
    <name evidence="12" type="ORF">BUCISPPS3390_234</name>
</gene>
<dbReference type="InterPro" id="IPR009080">
    <property type="entry name" value="tRNAsynth_Ia_anticodon-bd"/>
</dbReference>
<dbReference type="AlphaFoldDB" id="A0A451CWT7"/>
<dbReference type="CDD" id="cd00817">
    <property type="entry name" value="ValRS_core"/>
    <property type="match status" value="1"/>
</dbReference>
<dbReference type="InterPro" id="IPR002303">
    <property type="entry name" value="Valyl-tRNA_ligase"/>
</dbReference>
<dbReference type="Gene3D" id="1.10.287.380">
    <property type="entry name" value="Valyl-tRNA synthetase, C-terminal domain"/>
    <property type="match status" value="1"/>
</dbReference>
<dbReference type="GO" id="GO:0002161">
    <property type="term" value="F:aminoacyl-tRNA deacylase activity"/>
    <property type="evidence" value="ECO:0007669"/>
    <property type="project" value="InterPro"/>
</dbReference>
<evidence type="ECO:0000313" key="13">
    <source>
        <dbReference type="Proteomes" id="UP000294466"/>
    </source>
</evidence>
<keyword evidence="8" id="KW-0175">Coiled coil</keyword>
<dbReference type="CDD" id="cd07962">
    <property type="entry name" value="Anticodon_Ia_Val"/>
    <property type="match status" value="1"/>
</dbReference>
<evidence type="ECO:0000256" key="9">
    <source>
        <dbReference type="SAM" id="Phobius"/>
    </source>
</evidence>
<dbReference type="InterPro" id="IPR010978">
    <property type="entry name" value="tRNA-bd_arm"/>
</dbReference>
<comment type="domain">
    <text evidence="8">ValRS has two distinct active sites: one for aminoacylation and one for editing. The misactivated threonine is translocated from the active site to the editing site.</text>
</comment>
<feature type="transmembrane region" description="Helical" evidence="9">
    <location>
        <begin position="511"/>
        <end position="530"/>
    </location>
</feature>
<keyword evidence="6 8" id="KW-0030">Aminoacyl-tRNA synthetase</keyword>
<dbReference type="NCBIfam" id="TIGR00422">
    <property type="entry name" value="valS"/>
    <property type="match status" value="1"/>
</dbReference>
<dbReference type="Pfam" id="PF00133">
    <property type="entry name" value="tRNA-synt_1"/>
    <property type="match status" value="1"/>
</dbReference>
<dbReference type="Gene3D" id="3.40.50.620">
    <property type="entry name" value="HUPs"/>
    <property type="match status" value="2"/>
</dbReference>
<keyword evidence="3 8" id="KW-0547">Nucleotide-binding</keyword>
<evidence type="ECO:0000256" key="7">
    <source>
        <dbReference type="ARBA" id="ARBA00047552"/>
    </source>
</evidence>
<dbReference type="InterPro" id="IPR014729">
    <property type="entry name" value="Rossmann-like_a/b/a_fold"/>
</dbReference>
<dbReference type="HAMAP" id="MF_02004">
    <property type="entry name" value="Val_tRNA_synth_type1"/>
    <property type="match status" value="1"/>
</dbReference>
<evidence type="ECO:0000256" key="8">
    <source>
        <dbReference type="HAMAP-Rule" id="MF_02004"/>
    </source>
</evidence>
<dbReference type="InterPro" id="IPR037118">
    <property type="entry name" value="Val-tRNA_synth_C_sf"/>
</dbReference>
<dbReference type="PROSITE" id="PS00178">
    <property type="entry name" value="AA_TRNA_LIGASE_I"/>
    <property type="match status" value="1"/>
</dbReference>
<evidence type="ECO:0000256" key="2">
    <source>
        <dbReference type="ARBA" id="ARBA00022598"/>
    </source>
</evidence>
<feature type="domain" description="Methionyl/Valyl/Leucyl/Isoleucyl-tRNA synthetase anticodon-binding" evidence="11">
    <location>
        <begin position="675"/>
        <end position="826"/>
    </location>
</feature>
<evidence type="ECO:0000256" key="1">
    <source>
        <dbReference type="ARBA" id="ARBA00022490"/>
    </source>
</evidence>
<feature type="coiled-coil region" evidence="8">
    <location>
        <begin position="883"/>
        <end position="910"/>
    </location>
</feature>
<dbReference type="InterPro" id="IPR009008">
    <property type="entry name" value="Val/Leu/Ile-tRNA-synth_edit"/>
</dbReference>
<protein>
    <recommendedName>
        <fullName evidence="8">Valine--tRNA ligase</fullName>
        <ecNumber evidence="8">6.1.1.9</ecNumber>
    </recommendedName>
    <alternativeName>
        <fullName evidence="8">Valyl-tRNA synthetase</fullName>
        <shortName evidence="8">ValRS</shortName>
    </alternativeName>
</protein>
<feature type="short sequence motif" description="'KMSKS' region" evidence="8">
    <location>
        <begin position="557"/>
        <end position="561"/>
    </location>
</feature>
<dbReference type="SUPFAM" id="SSF47323">
    <property type="entry name" value="Anticodon-binding domain of a subclass of class I aminoacyl-tRNA synthetases"/>
    <property type="match status" value="1"/>
</dbReference>
<keyword evidence="4 8" id="KW-0067">ATP-binding</keyword>
<reference evidence="12 13" key="1">
    <citation type="submission" date="2019-02" db="EMBL/GenBank/DDBJ databases">
        <authorList>
            <person name="Manzano-Marin A."/>
            <person name="Manzano-Marin A."/>
        </authorList>
    </citation>
    <scope>NUCLEOTIDE SEQUENCE [LARGE SCALE GENOMIC DNA]</scope>
    <source>
        <strain evidence="12 13">BuCisplendens/pseudotsugae</strain>
    </source>
</reference>
<evidence type="ECO:0000256" key="6">
    <source>
        <dbReference type="ARBA" id="ARBA00023146"/>
    </source>
</evidence>
<comment type="similarity">
    <text evidence="8">Belongs to the class-I aminoacyl-tRNA synthetase family. ValS type 1 subfamily.</text>
</comment>
<keyword evidence="9" id="KW-1133">Transmembrane helix</keyword>
<evidence type="ECO:0000259" key="10">
    <source>
        <dbReference type="Pfam" id="PF00133"/>
    </source>
</evidence>
<dbReference type="GO" id="GO:0006438">
    <property type="term" value="P:valyl-tRNA aminoacylation"/>
    <property type="evidence" value="ECO:0007669"/>
    <property type="project" value="UniProtKB-UniRule"/>
</dbReference>
<dbReference type="Gene3D" id="1.10.730.10">
    <property type="entry name" value="Isoleucyl-tRNA Synthetase, Domain 1"/>
    <property type="match status" value="1"/>
</dbReference>
<dbReference type="PANTHER" id="PTHR11946:SF93">
    <property type="entry name" value="VALINE--TRNA LIGASE, CHLOROPLASTIC_MITOCHONDRIAL 2"/>
    <property type="match status" value="1"/>
</dbReference>
<dbReference type="GO" id="GO:0005829">
    <property type="term" value="C:cytosol"/>
    <property type="evidence" value="ECO:0007669"/>
    <property type="project" value="TreeGrafter"/>
</dbReference>